<keyword evidence="2" id="KW-1185">Reference proteome</keyword>
<dbReference type="PANTHER" id="PTHR38730">
    <property type="entry name" value="SLL7028 PROTEIN"/>
    <property type="match status" value="1"/>
</dbReference>
<dbReference type="AlphaFoldDB" id="A0A3A4ARJ5"/>
<dbReference type="OrthoDB" id="3658031at2"/>
<evidence type="ECO:0008006" key="3">
    <source>
        <dbReference type="Google" id="ProtNLM"/>
    </source>
</evidence>
<dbReference type="EMBL" id="QZEY01000017">
    <property type="protein sequence ID" value="RJL23908.1"/>
    <property type="molecule type" value="Genomic_DNA"/>
</dbReference>
<evidence type="ECO:0000313" key="2">
    <source>
        <dbReference type="Proteomes" id="UP000265768"/>
    </source>
</evidence>
<gene>
    <name evidence="1" type="ORF">D5H75_31200</name>
</gene>
<comment type="caution">
    <text evidence="1">The sequence shown here is derived from an EMBL/GenBank/DDBJ whole genome shotgun (WGS) entry which is preliminary data.</text>
</comment>
<sequence>MAGNPDFARLRAQLLAHEPVPPRALVDKVRPRVEEARRHFGAGRAILARELANVTTMVYTSAVPTLAVCMTGDYHRLLLVNPWFAESLDAYGLSFGLTHEGYHLLFAHLSMDTAGDELRTLAQEIVINHLCLRRSAQPDPHTGSIRPGLMPIRTLPGGRVETVGIDPNEQYMRYAAQLRDAGMTPVPYETFVRDELTCRAELARMPNPPGSAPQVCAHHAQDGSGDGFPGHVLDRDHLRDAVEAAVRGAVHDAVHRDDQRAREELEEVMGVTAGQEAAGRLWGLTGAGRLRGDTAAGGDTQMWKTYLATALHARCVPGARLVWNQKRPWDLQMSWRGDELKRKVLIAVDASGSMETRVLNWIAEHIGEGRDDLILEWLAFDTEAYPFRPGEPLRGGGGTDVKAVSDYVDDKTGDEGYDAILVVTDGYFASPDGGAWPRDPDRWILLITPGGTTSRHQDHFHTVLEVDMPES</sequence>
<protein>
    <recommendedName>
        <fullName evidence="3">Metallopeptidase domain-containing protein</fullName>
    </recommendedName>
</protein>
<reference evidence="1 2" key="1">
    <citation type="submission" date="2018-09" db="EMBL/GenBank/DDBJ databases">
        <title>YIM 75507 draft genome.</title>
        <authorList>
            <person name="Tang S."/>
            <person name="Feng Y."/>
        </authorList>
    </citation>
    <scope>NUCLEOTIDE SEQUENCE [LARGE SCALE GENOMIC DNA]</scope>
    <source>
        <strain evidence="1 2">YIM 75507</strain>
    </source>
</reference>
<accession>A0A3A4ARJ5</accession>
<evidence type="ECO:0000313" key="1">
    <source>
        <dbReference type="EMBL" id="RJL23908.1"/>
    </source>
</evidence>
<organism evidence="1 2">
    <name type="scientific">Bailinhaonella thermotolerans</name>
    <dbReference type="NCBI Taxonomy" id="1070861"/>
    <lineage>
        <taxon>Bacteria</taxon>
        <taxon>Bacillati</taxon>
        <taxon>Actinomycetota</taxon>
        <taxon>Actinomycetes</taxon>
        <taxon>Streptosporangiales</taxon>
        <taxon>Streptosporangiaceae</taxon>
        <taxon>Bailinhaonella</taxon>
    </lineage>
</organism>
<dbReference type="RefSeq" id="WP_119930164.1">
    <property type="nucleotide sequence ID" value="NZ_QZEY01000017.1"/>
</dbReference>
<proteinExistence type="predicted"/>
<dbReference type="PANTHER" id="PTHR38730:SF1">
    <property type="entry name" value="SLL7028 PROTEIN"/>
    <property type="match status" value="1"/>
</dbReference>
<dbReference type="Proteomes" id="UP000265768">
    <property type="component" value="Unassembled WGS sequence"/>
</dbReference>
<name>A0A3A4ARJ5_9ACTN</name>